<dbReference type="PANTHER" id="PTHR48079:SF6">
    <property type="entry name" value="NAD(P)-BINDING DOMAIN-CONTAINING PROTEIN-RELATED"/>
    <property type="match status" value="1"/>
</dbReference>
<dbReference type="EMBL" id="ABCS01000010">
    <property type="protein sequence ID" value="EDM80439.1"/>
    <property type="molecule type" value="Genomic_DNA"/>
</dbReference>
<dbReference type="Proteomes" id="UP000005801">
    <property type="component" value="Unassembled WGS sequence"/>
</dbReference>
<dbReference type="InterPro" id="IPR002225">
    <property type="entry name" value="3Beta_OHSteriod_DH/Estase"/>
</dbReference>
<dbReference type="GO" id="GO:0005737">
    <property type="term" value="C:cytoplasm"/>
    <property type="evidence" value="ECO:0007669"/>
    <property type="project" value="TreeGrafter"/>
</dbReference>
<accession>A6G0Q1</accession>
<feature type="domain" description="3-beta hydroxysteroid dehydrogenase/isomerase" evidence="1">
    <location>
        <begin position="12"/>
        <end position="252"/>
    </location>
</feature>
<dbReference type="InterPro" id="IPR051783">
    <property type="entry name" value="NAD(P)-dependent_oxidoreduct"/>
</dbReference>
<dbReference type="eggNOG" id="COG0451">
    <property type="taxonomic scope" value="Bacteria"/>
</dbReference>
<sequence>MGGGPAAMKRALITGAGGFVGKSIARALLDRGVEVRGFCRGDYPFLREWGVELVRGDVQDRAALEAAVAGCDAVFHAAALVDIWGPYERFFATNVEGTRNVLAACRAAGARKLVYTSTPSVVHGGETVDGVDESAPYPDHFEAHYPATKAIAEREVLAANGAELVTAAIRPHLVWGPGDTSLMPRMIAKARTGRVKLIGEPQPIDTVYIDNAVAAHIAAAERLDPEHPERAPAGKAYFITQGEPMPGPQFLNDLLDINGLPPIEATISAAKARAAAAVIEGLWKLLRIRREPPITRFVVSQMSTAHWYDISAARRELGYEPAVSYAEGMQRLRSWVRDNPL</sequence>
<proteinExistence type="predicted"/>
<dbReference type="PANTHER" id="PTHR48079">
    <property type="entry name" value="PROTEIN YEEZ"/>
    <property type="match status" value="1"/>
</dbReference>
<dbReference type="GO" id="GO:0016616">
    <property type="term" value="F:oxidoreductase activity, acting on the CH-OH group of donors, NAD or NADP as acceptor"/>
    <property type="evidence" value="ECO:0007669"/>
    <property type="project" value="InterPro"/>
</dbReference>
<keyword evidence="3" id="KW-1185">Reference proteome</keyword>
<comment type="caution">
    <text evidence="2">The sequence shown here is derived from an EMBL/GenBank/DDBJ whole genome shotgun (WGS) entry which is preliminary data.</text>
</comment>
<dbReference type="InterPro" id="IPR036291">
    <property type="entry name" value="NAD(P)-bd_dom_sf"/>
</dbReference>
<dbReference type="GO" id="GO:0004029">
    <property type="term" value="F:aldehyde dehydrogenase (NAD+) activity"/>
    <property type="evidence" value="ECO:0007669"/>
    <property type="project" value="TreeGrafter"/>
</dbReference>
<dbReference type="GO" id="GO:0006694">
    <property type="term" value="P:steroid biosynthetic process"/>
    <property type="evidence" value="ECO:0007669"/>
    <property type="project" value="InterPro"/>
</dbReference>
<dbReference type="STRING" id="391625.PPSIR1_41549"/>
<gene>
    <name evidence="2" type="ORF">PPSIR1_41549</name>
</gene>
<protein>
    <submittedName>
        <fullName evidence="2">NAD(P)H steroid dehydrogenase</fullName>
    </submittedName>
</protein>
<reference evidence="2 3" key="1">
    <citation type="submission" date="2007-06" db="EMBL/GenBank/DDBJ databases">
        <authorList>
            <person name="Shimkets L."/>
            <person name="Ferriera S."/>
            <person name="Johnson J."/>
            <person name="Kravitz S."/>
            <person name="Beeson K."/>
            <person name="Sutton G."/>
            <person name="Rogers Y.-H."/>
            <person name="Friedman R."/>
            <person name="Frazier M."/>
            <person name="Venter J.C."/>
        </authorList>
    </citation>
    <scope>NUCLEOTIDE SEQUENCE [LARGE SCALE GENOMIC DNA]</scope>
    <source>
        <strain evidence="2 3">SIR-1</strain>
    </source>
</reference>
<evidence type="ECO:0000313" key="2">
    <source>
        <dbReference type="EMBL" id="EDM80439.1"/>
    </source>
</evidence>
<name>A6G0Q1_9BACT</name>
<dbReference type="AlphaFoldDB" id="A6G0Q1"/>
<organism evidence="2 3">
    <name type="scientific">Plesiocystis pacifica SIR-1</name>
    <dbReference type="NCBI Taxonomy" id="391625"/>
    <lineage>
        <taxon>Bacteria</taxon>
        <taxon>Pseudomonadati</taxon>
        <taxon>Myxococcota</taxon>
        <taxon>Polyangia</taxon>
        <taxon>Nannocystales</taxon>
        <taxon>Nannocystaceae</taxon>
        <taxon>Plesiocystis</taxon>
    </lineage>
</organism>
<dbReference type="Gene3D" id="3.40.50.720">
    <property type="entry name" value="NAD(P)-binding Rossmann-like Domain"/>
    <property type="match status" value="1"/>
</dbReference>
<dbReference type="Pfam" id="PF01073">
    <property type="entry name" value="3Beta_HSD"/>
    <property type="match status" value="1"/>
</dbReference>
<evidence type="ECO:0000313" key="3">
    <source>
        <dbReference type="Proteomes" id="UP000005801"/>
    </source>
</evidence>
<dbReference type="SUPFAM" id="SSF51735">
    <property type="entry name" value="NAD(P)-binding Rossmann-fold domains"/>
    <property type="match status" value="1"/>
</dbReference>
<evidence type="ECO:0000259" key="1">
    <source>
        <dbReference type="Pfam" id="PF01073"/>
    </source>
</evidence>